<feature type="transmembrane region" description="Helical" evidence="6">
    <location>
        <begin position="291"/>
        <end position="312"/>
    </location>
</feature>
<sequence>MKRLKMTSLSIRFPWIILLVVTAVTLFFGAQFPKVSFDNDPENMLAEDEHIRVFHNEVKARYNLYDFVIVGIVNEEHEDGIFNVETLGRIDALTRELISLHRNADGQPEVIRNGEPYAPALESDSAWERGLAGVFGNDVNRLFTEDGSSAIIAPEIISPSVVDNIKQADRGQLAIEYLMEVPPTTRAEALSIKRDAMNNPLYKDTLVSADGKAIALYIPIQEKTYSYNVANLIEKLTAGWDNADQVYITGQPVAQDTFGVEMLVQMATSAPMAGLAIFLLLLFFFRRISLIIAPMIVAVVSVVATMGLLIGLGYDVHIMSSMIAIFLMPIAVADSVHILSEFFDTYHKFHNKADTIRHVIGHLFMPMLYTSLTTIAGFASLGTTPIPPVQVFGLHVAFGVALAWLLTMTFVPAYIMLFVRSKSLEAVCHVQDQDSCDVSPSRLNRTLHGLGRFSFLRWKLILSATLLLLVVSVIGISRITVNDNPVKWFTRNHRIRVADRVMNDHFGGTYTAYLTLKPAQVLAATCDERIETMKADAEARFAEALPKAYAEFESILSTAEFKQDEERCFVDLVQKAEALDRKTSGVWNDLADEIIYLDPEGLTKEKLVEAIRKAGDKASVNHLIQYLSDQGELAGAELQNAALNFCDRFLELSFTDFLYEARATANAPAFKRPEILAYVEHLQDYMKTVPGIGKSSSAVDSLKKANYELNYMAEASAEQNQQFNSIPPNPSAAAQVFIQLEGMKKKDSLFHLVTKDYNEVNIWIQLKSGDNTDMVAVVDDIENWMSENPAPVQLETGWAGLTYLNVVWQDKMVAGMMNALLSSFVVVLIMMMVLFRSPLFGLLAMLPLTVTITFIYGLIGWVGKDYDMPVAVLSSLTLGLSVDFAIHFLQRSRELTGKAGNWKDAVGQMFEEPAMAISRNAIIISIGFTPLLFAPLVPYKTVGFFLATIMAVSWLATLFILAALISGLQKWLFKNKETTDSY</sequence>
<reference evidence="8 9" key="1">
    <citation type="journal article" date="2024" name="Appl. Environ. Microbiol.">
        <title>Pontiella agarivorans sp. nov., a novel marine anaerobic bacterium capable of degrading macroalgal polysaccharides and fixing nitrogen.</title>
        <authorList>
            <person name="Liu N."/>
            <person name="Kivenson V."/>
            <person name="Peng X."/>
            <person name="Cui Z."/>
            <person name="Lankiewicz T.S."/>
            <person name="Gosselin K.M."/>
            <person name="English C.J."/>
            <person name="Blair E.M."/>
            <person name="O'Malley M.A."/>
            <person name="Valentine D.L."/>
        </authorList>
    </citation>
    <scope>NUCLEOTIDE SEQUENCE [LARGE SCALE GENOMIC DNA]</scope>
    <source>
        <strain evidence="8 9">NLcol2</strain>
    </source>
</reference>
<proteinExistence type="predicted"/>
<dbReference type="PROSITE" id="PS50156">
    <property type="entry name" value="SSD"/>
    <property type="match status" value="1"/>
</dbReference>
<keyword evidence="2" id="KW-1003">Cell membrane</keyword>
<keyword evidence="5 6" id="KW-0472">Membrane</keyword>
<evidence type="ECO:0000256" key="6">
    <source>
        <dbReference type="SAM" id="Phobius"/>
    </source>
</evidence>
<dbReference type="Pfam" id="PF03176">
    <property type="entry name" value="MMPL"/>
    <property type="match status" value="2"/>
</dbReference>
<feature type="transmembrane region" description="Helical" evidence="6">
    <location>
        <begin position="392"/>
        <end position="415"/>
    </location>
</feature>
<comment type="subcellular location">
    <subcellularLocation>
        <location evidence="1">Cell membrane</location>
        <topology evidence="1">Multi-pass membrane protein</topology>
    </subcellularLocation>
</comment>
<feature type="transmembrane region" description="Helical" evidence="6">
    <location>
        <begin position="262"/>
        <end position="284"/>
    </location>
</feature>
<gene>
    <name evidence="8" type="ORF">P9H32_05760</name>
</gene>
<evidence type="ECO:0000259" key="7">
    <source>
        <dbReference type="PROSITE" id="PS50156"/>
    </source>
</evidence>
<keyword evidence="9" id="KW-1185">Reference proteome</keyword>
<feature type="transmembrane region" description="Helical" evidence="6">
    <location>
        <begin position="917"/>
        <end position="937"/>
    </location>
</feature>
<dbReference type="SUPFAM" id="SSF82866">
    <property type="entry name" value="Multidrug efflux transporter AcrB transmembrane domain"/>
    <property type="match status" value="2"/>
</dbReference>
<evidence type="ECO:0000313" key="8">
    <source>
        <dbReference type="EMBL" id="MDZ8118130.1"/>
    </source>
</evidence>
<dbReference type="InterPro" id="IPR000731">
    <property type="entry name" value="SSD"/>
</dbReference>
<organism evidence="8 9">
    <name type="scientific">Pontiella agarivorans</name>
    <dbReference type="NCBI Taxonomy" id="3038953"/>
    <lineage>
        <taxon>Bacteria</taxon>
        <taxon>Pseudomonadati</taxon>
        <taxon>Kiritimatiellota</taxon>
        <taxon>Kiritimatiellia</taxon>
        <taxon>Kiritimatiellales</taxon>
        <taxon>Pontiellaceae</taxon>
        <taxon>Pontiella</taxon>
    </lineage>
</organism>
<evidence type="ECO:0000256" key="5">
    <source>
        <dbReference type="ARBA" id="ARBA00023136"/>
    </source>
</evidence>
<feature type="transmembrane region" description="Helical" evidence="6">
    <location>
        <begin position="460"/>
        <end position="481"/>
    </location>
</feature>
<dbReference type="Gene3D" id="1.20.1640.10">
    <property type="entry name" value="Multidrug efflux transporter AcrB transmembrane domain"/>
    <property type="match status" value="2"/>
</dbReference>
<comment type="caution">
    <text evidence="8">The sequence shown here is derived from an EMBL/GenBank/DDBJ whole genome shotgun (WGS) entry which is preliminary data.</text>
</comment>
<evidence type="ECO:0000256" key="4">
    <source>
        <dbReference type="ARBA" id="ARBA00022989"/>
    </source>
</evidence>
<feature type="transmembrane region" description="Helical" evidence="6">
    <location>
        <begin position="943"/>
        <end position="965"/>
    </location>
</feature>
<dbReference type="EMBL" id="JARVCO010000007">
    <property type="protein sequence ID" value="MDZ8118130.1"/>
    <property type="molecule type" value="Genomic_DNA"/>
</dbReference>
<feature type="transmembrane region" description="Helical" evidence="6">
    <location>
        <begin position="842"/>
        <end position="862"/>
    </location>
</feature>
<dbReference type="PANTHER" id="PTHR33406:SF13">
    <property type="entry name" value="MEMBRANE PROTEIN YDFJ"/>
    <property type="match status" value="1"/>
</dbReference>
<feature type="transmembrane region" description="Helical" evidence="6">
    <location>
        <begin position="359"/>
        <end position="380"/>
    </location>
</feature>
<dbReference type="PANTHER" id="PTHR33406">
    <property type="entry name" value="MEMBRANE PROTEIN MJ1562-RELATED"/>
    <property type="match status" value="1"/>
</dbReference>
<evidence type="ECO:0000256" key="3">
    <source>
        <dbReference type="ARBA" id="ARBA00022692"/>
    </source>
</evidence>
<dbReference type="InterPro" id="IPR050545">
    <property type="entry name" value="Mycobact_MmpL"/>
</dbReference>
<name>A0ABU5MV89_9BACT</name>
<evidence type="ECO:0000256" key="2">
    <source>
        <dbReference type="ARBA" id="ARBA00022475"/>
    </source>
</evidence>
<evidence type="ECO:0000313" key="9">
    <source>
        <dbReference type="Proteomes" id="UP001290861"/>
    </source>
</evidence>
<accession>A0ABU5MV89</accession>
<dbReference type="RefSeq" id="WP_322607929.1">
    <property type="nucleotide sequence ID" value="NZ_JARVCO010000007.1"/>
</dbReference>
<dbReference type="Proteomes" id="UP001290861">
    <property type="component" value="Unassembled WGS sequence"/>
</dbReference>
<protein>
    <submittedName>
        <fullName evidence="8">MMPL family transporter</fullName>
    </submittedName>
</protein>
<evidence type="ECO:0000256" key="1">
    <source>
        <dbReference type="ARBA" id="ARBA00004651"/>
    </source>
</evidence>
<keyword evidence="4 6" id="KW-1133">Transmembrane helix</keyword>
<feature type="transmembrane region" description="Helical" evidence="6">
    <location>
        <begin position="812"/>
        <end position="835"/>
    </location>
</feature>
<dbReference type="InterPro" id="IPR004869">
    <property type="entry name" value="MMPL_dom"/>
</dbReference>
<keyword evidence="3 6" id="KW-0812">Transmembrane</keyword>
<feature type="transmembrane region" description="Helical" evidence="6">
    <location>
        <begin position="318"/>
        <end position="339"/>
    </location>
</feature>
<feature type="domain" description="SSD" evidence="7">
    <location>
        <begin position="287"/>
        <end position="417"/>
    </location>
</feature>